<dbReference type="KEGG" id="eaj:Q3M24_03100"/>
<reference evidence="1" key="2">
    <citation type="submission" date="2024-06" db="EMBL/GenBank/DDBJ databases">
        <authorList>
            <person name="Plum-Jensen L.E."/>
            <person name="Schramm A."/>
            <person name="Marshall I.P.G."/>
        </authorList>
    </citation>
    <scope>NUCLEOTIDE SEQUENCE</scope>
    <source>
        <strain evidence="1">Rat1</strain>
    </source>
</reference>
<reference evidence="1" key="1">
    <citation type="journal article" date="2024" name="Syst. Appl. Microbiol.">
        <title>First single-strain enrichments of Electrothrix cable bacteria, description of E. aestuarii sp. nov. and E. rattekaaiensis sp. nov., and proposal of a cable bacteria taxonomy following the rules of the SeqCode.</title>
        <authorList>
            <person name="Plum-Jensen L.E."/>
            <person name="Schramm A."/>
            <person name="Marshall I.P.G."/>
        </authorList>
    </citation>
    <scope>NUCLEOTIDE SEQUENCE</scope>
    <source>
        <strain evidence="1">Rat1</strain>
    </source>
</reference>
<name>A0AAU8LY14_9BACT</name>
<dbReference type="EMBL" id="CP159373">
    <property type="protein sequence ID" value="XCN73758.1"/>
    <property type="molecule type" value="Genomic_DNA"/>
</dbReference>
<dbReference type="SUPFAM" id="SSF53448">
    <property type="entry name" value="Nucleotide-diphospho-sugar transferases"/>
    <property type="match status" value="1"/>
</dbReference>
<proteinExistence type="predicted"/>
<sequence>MSQGVVYIATGERFVEEALLSASSVQRQMPDVPICLFTDLKSIAEDPPPGIDQVILLTEVTRSCRDKIRPLALSPYKKTLFFDTDTYLVEPVYDLFELLDRFDIALAHAPDRYQYDLPQLPDCFTELNSGVIAFRNNEEVQGLLALWEKTFQQMLQKDRGSYRDQHSLRDALYRSSVRLYILPQEYNFRTICPNFAGKHCNVKIIHGRHADIEQLAQTLNRNIEARVFLSSPYKFFSQEIRWYDSWVKAALNTVFETLPLSIRNRLSALRNR</sequence>
<evidence type="ECO:0008006" key="2">
    <source>
        <dbReference type="Google" id="ProtNLM"/>
    </source>
</evidence>
<dbReference type="InterPro" id="IPR029044">
    <property type="entry name" value="Nucleotide-diphossugar_trans"/>
</dbReference>
<organism evidence="1">
    <name type="scientific">Candidatus Electrothrix aestuarii</name>
    <dbReference type="NCBI Taxonomy" id="3062594"/>
    <lineage>
        <taxon>Bacteria</taxon>
        <taxon>Pseudomonadati</taxon>
        <taxon>Thermodesulfobacteriota</taxon>
        <taxon>Desulfobulbia</taxon>
        <taxon>Desulfobulbales</taxon>
        <taxon>Desulfobulbaceae</taxon>
        <taxon>Candidatus Electrothrix</taxon>
    </lineage>
</organism>
<evidence type="ECO:0000313" key="1">
    <source>
        <dbReference type="EMBL" id="XCN73758.1"/>
    </source>
</evidence>
<dbReference type="Gene3D" id="3.90.550.10">
    <property type="entry name" value="Spore Coat Polysaccharide Biosynthesis Protein SpsA, Chain A"/>
    <property type="match status" value="1"/>
</dbReference>
<protein>
    <recommendedName>
        <fullName evidence="2">Nucleotide-diphospho-sugar transferase</fullName>
    </recommendedName>
</protein>
<dbReference type="AlphaFoldDB" id="A0AAU8LY14"/>
<gene>
    <name evidence="1" type="ORF">Q3M24_03100</name>
</gene>
<accession>A0AAU8LY14</accession>